<keyword evidence="1" id="KW-0315">Glutamine amidotransferase</keyword>
<evidence type="ECO:0000256" key="1">
    <source>
        <dbReference type="ARBA" id="ARBA00022962"/>
    </source>
</evidence>
<evidence type="ECO:0000313" key="4">
    <source>
        <dbReference type="Proteomes" id="UP000604391"/>
    </source>
</evidence>
<name>A0A832V009_9ARCH</name>
<dbReference type="InterPro" id="IPR050472">
    <property type="entry name" value="Anth_synth/Amidotransfase"/>
</dbReference>
<accession>A0A832V009</accession>
<dbReference type="Proteomes" id="UP000604391">
    <property type="component" value="Unassembled WGS sequence"/>
</dbReference>
<dbReference type="AlphaFoldDB" id="A0A832V009"/>
<protein>
    <submittedName>
        <fullName evidence="3">Gamma-glutamyl-gamma-aminobutyrate hydrolase family protein</fullName>
    </submittedName>
</protein>
<dbReference type="GO" id="GO:0000162">
    <property type="term" value="P:L-tryptophan biosynthetic process"/>
    <property type="evidence" value="ECO:0007669"/>
    <property type="project" value="TreeGrafter"/>
</dbReference>
<feature type="domain" description="Glutamine amidotransferase" evidence="2">
    <location>
        <begin position="3"/>
        <end position="185"/>
    </location>
</feature>
<sequence>MLLLIDNGSKHTPELIAYFKKRKIKYIIAHPDSSLKSLMEHKFKGVIMSGGPLLYDEAVDIEEVDIDLAVLLDLNVPTLGICFGHQTIAEAFDGRMKKLPAKVEKNETIVIVKSNKLFKGVPKEFQAQEFHTDCVSELPYNFDLVARSDSCGVESMKHKSKEIYGVQFHPEASGEIGEQILDNFIKICDIK</sequence>
<dbReference type="SUPFAM" id="SSF52317">
    <property type="entry name" value="Class I glutamine amidotransferase-like"/>
    <property type="match status" value="1"/>
</dbReference>
<comment type="caution">
    <text evidence="3">The sequence shown here is derived from an EMBL/GenBank/DDBJ whole genome shotgun (WGS) entry which is preliminary data.</text>
</comment>
<evidence type="ECO:0000259" key="2">
    <source>
        <dbReference type="Pfam" id="PF00117"/>
    </source>
</evidence>
<dbReference type="InterPro" id="IPR017926">
    <property type="entry name" value="GATASE"/>
</dbReference>
<gene>
    <name evidence="3" type="ORF">H1011_03190</name>
</gene>
<reference evidence="3 4" key="1">
    <citation type="journal article" name="Nat. Commun.">
        <title>Undinarchaeota illuminate DPANN phylogeny and the impact of gene transfer on archaeal evolution.</title>
        <authorList>
            <person name="Dombrowski N."/>
            <person name="Williams T.A."/>
            <person name="Sun J."/>
            <person name="Woodcroft B.J."/>
            <person name="Lee J.H."/>
            <person name="Minh B.Q."/>
            <person name="Rinke C."/>
            <person name="Spang A."/>
        </authorList>
    </citation>
    <scope>NUCLEOTIDE SEQUENCE [LARGE SCALE GENOMIC DNA]</scope>
    <source>
        <strain evidence="3">MAG_bin17</strain>
    </source>
</reference>
<dbReference type="PRINTS" id="PR00097">
    <property type="entry name" value="ANTSNTHASEII"/>
</dbReference>
<dbReference type="PANTHER" id="PTHR43418:SF4">
    <property type="entry name" value="MULTIFUNCTIONAL TRYPTOPHAN BIOSYNTHESIS PROTEIN"/>
    <property type="match status" value="1"/>
</dbReference>
<dbReference type="GO" id="GO:0005829">
    <property type="term" value="C:cytosol"/>
    <property type="evidence" value="ECO:0007669"/>
    <property type="project" value="TreeGrafter"/>
</dbReference>
<dbReference type="EMBL" id="DVAD01000015">
    <property type="protein sequence ID" value="HIJ99802.1"/>
    <property type="molecule type" value="Genomic_DNA"/>
</dbReference>
<dbReference type="PRINTS" id="PR00096">
    <property type="entry name" value="GATASE"/>
</dbReference>
<dbReference type="GO" id="GO:0004049">
    <property type="term" value="F:anthranilate synthase activity"/>
    <property type="evidence" value="ECO:0007669"/>
    <property type="project" value="TreeGrafter"/>
</dbReference>
<dbReference type="Pfam" id="PF00117">
    <property type="entry name" value="GATase"/>
    <property type="match status" value="1"/>
</dbReference>
<dbReference type="InterPro" id="IPR029062">
    <property type="entry name" value="Class_I_gatase-like"/>
</dbReference>
<dbReference type="GO" id="GO:0016787">
    <property type="term" value="F:hydrolase activity"/>
    <property type="evidence" value="ECO:0007669"/>
    <property type="project" value="UniProtKB-KW"/>
</dbReference>
<keyword evidence="4" id="KW-1185">Reference proteome</keyword>
<dbReference type="Gene3D" id="3.40.50.880">
    <property type="match status" value="1"/>
</dbReference>
<proteinExistence type="predicted"/>
<dbReference type="PANTHER" id="PTHR43418">
    <property type="entry name" value="MULTIFUNCTIONAL TRYPTOPHAN BIOSYNTHESIS PROTEIN-RELATED"/>
    <property type="match status" value="1"/>
</dbReference>
<keyword evidence="3" id="KW-0378">Hydrolase</keyword>
<dbReference type="PROSITE" id="PS51273">
    <property type="entry name" value="GATASE_TYPE_1"/>
    <property type="match status" value="1"/>
</dbReference>
<organism evidence="3 4">
    <name type="scientific">Candidatus Undinarchaeum marinum</name>
    <dbReference type="NCBI Taxonomy" id="2756141"/>
    <lineage>
        <taxon>Archaea</taxon>
        <taxon>Candidatus Undinarchaeota</taxon>
        <taxon>Candidatus Undinarchaeia</taxon>
        <taxon>Candidatus Undinarchaeales</taxon>
        <taxon>Candidatus Undinarchaeaceae</taxon>
        <taxon>Candidatus Undinarchaeum</taxon>
    </lineage>
</organism>
<evidence type="ECO:0000313" key="3">
    <source>
        <dbReference type="EMBL" id="HIJ99802.1"/>
    </source>
</evidence>